<dbReference type="Gene3D" id="1.10.287.110">
    <property type="entry name" value="DnaJ domain"/>
    <property type="match status" value="1"/>
</dbReference>
<dbReference type="PROSITE" id="PS00636">
    <property type="entry name" value="DNAJ_1"/>
    <property type="match status" value="1"/>
</dbReference>
<dbReference type="InterPro" id="IPR036869">
    <property type="entry name" value="J_dom_sf"/>
</dbReference>
<dbReference type="SUPFAM" id="SSF46565">
    <property type="entry name" value="Chaperone J-domain"/>
    <property type="match status" value="1"/>
</dbReference>
<dbReference type="InterPro" id="IPR053025">
    <property type="entry name" value="Mito_ATP_Synthase-Asso"/>
</dbReference>
<name>A0A8X6ISN9_TRICU</name>
<keyword evidence="3" id="KW-1185">Reference proteome</keyword>
<protein>
    <submittedName>
        <fullName evidence="2">J domain-containing protein</fullName>
    </submittedName>
</protein>
<feature type="domain" description="J" evidence="1">
    <location>
        <begin position="38"/>
        <end position="103"/>
    </location>
</feature>
<evidence type="ECO:0000313" key="3">
    <source>
        <dbReference type="Proteomes" id="UP000887116"/>
    </source>
</evidence>
<dbReference type="EMBL" id="BMAO01034970">
    <property type="protein sequence ID" value="GFR00248.1"/>
    <property type="molecule type" value="Genomic_DNA"/>
</dbReference>
<accession>A0A8X6ISN9</accession>
<dbReference type="PANTHER" id="PTHR44873">
    <property type="entry name" value="DNAJ HOMOLOG SUBFAMILY C MEMBER 30, MITOCHONDRIAL"/>
    <property type="match status" value="1"/>
</dbReference>
<evidence type="ECO:0000313" key="2">
    <source>
        <dbReference type="EMBL" id="GFR00248.1"/>
    </source>
</evidence>
<comment type="caution">
    <text evidence="2">The sequence shown here is derived from an EMBL/GenBank/DDBJ whole genome shotgun (WGS) entry which is preliminary data.</text>
</comment>
<dbReference type="Proteomes" id="UP000887116">
    <property type="component" value="Unassembled WGS sequence"/>
</dbReference>
<evidence type="ECO:0000259" key="1">
    <source>
        <dbReference type="PROSITE" id="PS50076"/>
    </source>
</evidence>
<dbReference type="PANTHER" id="PTHR44873:SF1">
    <property type="entry name" value="DNAJ HOMOLOG SUBFAMILY C MEMBER 30, MITOCHONDRIAL"/>
    <property type="match status" value="1"/>
</dbReference>
<proteinExistence type="predicted"/>
<dbReference type="PROSITE" id="PS50076">
    <property type="entry name" value="DNAJ_2"/>
    <property type="match status" value="1"/>
</dbReference>
<dbReference type="OrthoDB" id="291007at2759"/>
<dbReference type="CDD" id="cd06257">
    <property type="entry name" value="DnaJ"/>
    <property type="match status" value="1"/>
</dbReference>
<dbReference type="InterPro" id="IPR001623">
    <property type="entry name" value="DnaJ_domain"/>
</dbReference>
<sequence>MLVIAFRNLSLPKLKFLHVRQSQLQVCYSSDNKPKDTSLYDSLGLKSSATSSEIKKAYYDLTFKYHPDRNEGSVDASHKFRKVTEAYEILGNYGLRKRYDKGLPFPNMKSKTSSTGKIEETPVKYQKFFDSRSKSQKGESTSFGLDEELVSDKQDKMMSDRCDASEKAFERSRGVEYLLTIALCGCLIYKYIIS</sequence>
<dbReference type="SMART" id="SM00271">
    <property type="entry name" value="DnaJ"/>
    <property type="match status" value="1"/>
</dbReference>
<gene>
    <name evidence="2" type="primary">AVEN_165835_1</name>
    <name evidence="2" type="ORF">TNCT_686441</name>
</gene>
<organism evidence="2 3">
    <name type="scientific">Trichonephila clavata</name>
    <name type="common">Joro spider</name>
    <name type="synonym">Nephila clavata</name>
    <dbReference type="NCBI Taxonomy" id="2740835"/>
    <lineage>
        <taxon>Eukaryota</taxon>
        <taxon>Metazoa</taxon>
        <taxon>Ecdysozoa</taxon>
        <taxon>Arthropoda</taxon>
        <taxon>Chelicerata</taxon>
        <taxon>Arachnida</taxon>
        <taxon>Araneae</taxon>
        <taxon>Araneomorphae</taxon>
        <taxon>Entelegynae</taxon>
        <taxon>Araneoidea</taxon>
        <taxon>Nephilidae</taxon>
        <taxon>Trichonephila</taxon>
    </lineage>
</organism>
<dbReference type="InterPro" id="IPR018253">
    <property type="entry name" value="DnaJ_domain_CS"/>
</dbReference>
<reference evidence="2" key="1">
    <citation type="submission" date="2020-07" db="EMBL/GenBank/DDBJ databases">
        <title>Multicomponent nature underlies the extraordinary mechanical properties of spider dragline silk.</title>
        <authorList>
            <person name="Kono N."/>
            <person name="Nakamura H."/>
            <person name="Mori M."/>
            <person name="Yoshida Y."/>
            <person name="Ohtoshi R."/>
            <person name="Malay A.D."/>
            <person name="Moran D.A.P."/>
            <person name="Tomita M."/>
            <person name="Numata K."/>
            <person name="Arakawa K."/>
        </authorList>
    </citation>
    <scope>NUCLEOTIDE SEQUENCE</scope>
</reference>
<dbReference type="AlphaFoldDB" id="A0A8X6ISN9"/>
<dbReference type="PRINTS" id="PR00625">
    <property type="entry name" value="JDOMAIN"/>
</dbReference>
<dbReference type="Pfam" id="PF00226">
    <property type="entry name" value="DnaJ"/>
    <property type="match status" value="1"/>
</dbReference>